<proteinExistence type="predicted"/>
<organism evidence="2 3">
    <name type="scientific">Acanthopleuribacter pedis</name>
    <dbReference type="NCBI Taxonomy" id="442870"/>
    <lineage>
        <taxon>Bacteria</taxon>
        <taxon>Pseudomonadati</taxon>
        <taxon>Acidobacteriota</taxon>
        <taxon>Holophagae</taxon>
        <taxon>Acanthopleuribacterales</taxon>
        <taxon>Acanthopleuribacteraceae</taxon>
        <taxon>Acanthopleuribacter</taxon>
    </lineage>
</organism>
<accession>A0A8J7QLK9</accession>
<evidence type="ECO:0000256" key="1">
    <source>
        <dbReference type="SAM" id="Phobius"/>
    </source>
</evidence>
<sequence length="360" mass="40432">MRYKVPTLSIILAMNCVTCYTPVEAARLGLPSETERSRKRLRSLSINHSFDGYRRRKNESLERYRLRLKNEYGHLSLYIRFQIKFGKNGKRYSAFSGCVFKLAVEPYGLHVAVLAFCHVLLARDYRMPPLYLPDNHGLVSEFSDVNELLRDHVQLYGGGDHDDVNWLNLIPVRTFDAAVSWATGRCCPVMGIEPPEPLRKAFLARLKSQNQALSVGAQAPREKTNVSKRKPCVSLVPTAKTALPGHRTVLLPATKTPLPKRSPKFLPLKNKTPKRSNARLPRKTGILLSFTILALTVGVATFSLLNEPTTITKQKIEAVVLPTSQIIFPDGESMRTVKRKTHFFEPPVVPAVERLTAPAP</sequence>
<dbReference type="RefSeq" id="WP_207860497.1">
    <property type="nucleotide sequence ID" value="NZ_JAFREP010000017.1"/>
</dbReference>
<comment type="caution">
    <text evidence="2">The sequence shown here is derived from an EMBL/GenBank/DDBJ whole genome shotgun (WGS) entry which is preliminary data.</text>
</comment>
<keyword evidence="1" id="KW-1133">Transmembrane helix</keyword>
<evidence type="ECO:0000313" key="2">
    <source>
        <dbReference type="EMBL" id="MBO1320543.1"/>
    </source>
</evidence>
<keyword evidence="3" id="KW-1185">Reference proteome</keyword>
<dbReference type="Proteomes" id="UP000664417">
    <property type="component" value="Unassembled WGS sequence"/>
</dbReference>
<feature type="transmembrane region" description="Helical" evidence="1">
    <location>
        <begin position="285"/>
        <end position="305"/>
    </location>
</feature>
<keyword evidence="1" id="KW-0472">Membrane</keyword>
<protein>
    <submittedName>
        <fullName evidence="2">Uncharacterized protein</fullName>
    </submittedName>
</protein>
<keyword evidence="1" id="KW-0812">Transmembrane</keyword>
<dbReference type="AlphaFoldDB" id="A0A8J7QLK9"/>
<evidence type="ECO:0000313" key="3">
    <source>
        <dbReference type="Proteomes" id="UP000664417"/>
    </source>
</evidence>
<reference evidence="2" key="1">
    <citation type="submission" date="2021-03" db="EMBL/GenBank/DDBJ databases">
        <authorList>
            <person name="Wang G."/>
        </authorList>
    </citation>
    <scope>NUCLEOTIDE SEQUENCE</scope>
    <source>
        <strain evidence="2">KCTC 12899</strain>
    </source>
</reference>
<gene>
    <name evidence="2" type="ORF">J3U88_18850</name>
</gene>
<dbReference type="EMBL" id="JAFREP010000017">
    <property type="protein sequence ID" value="MBO1320543.1"/>
    <property type="molecule type" value="Genomic_DNA"/>
</dbReference>
<name>A0A8J7QLK9_9BACT</name>